<dbReference type="EMBL" id="LAZR01022779">
    <property type="protein sequence ID" value="KKL80685.1"/>
    <property type="molecule type" value="Genomic_DNA"/>
</dbReference>
<organism evidence="1">
    <name type="scientific">marine sediment metagenome</name>
    <dbReference type="NCBI Taxonomy" id="412755"/>
    <lineage>
        <taxon>unclassified sequences</taxon>
        <taxon>metagenomes</taxon>
        <taxon>ecological metagenomes</taxon>
    </lineage>
</organism>
<dbReference type="AlphaFoldDB" id="A0A0F9HG68"/>
<dbReference type="Gene3D" id="3.40.91.30">
    <property type="match status" value="1"/>
</dbReference>
<dbReference type="Pfam" id="PF06356">
    <property type="entry name" value="DUF1064"/>
    <property type="match status" value="1"/>
</dbReference>
<accession>A0A0F9HG68</accession>
<comment type="caution">
    <text evidence="1">The sequence shown here is derived from an EMBL/GenBank/DDBJ whole genome shotgun (WGS) entry which is preliminary data.</text>
</comment>
<protein>
    <recommendedName>
        <fullName evidence="2">Nuclease associated modular domain-containing protein</fullName>
    </recommendedName>
</protein>
<reference evidence="1" key="1">
    <citation type="journal article" date="2015" name="Nature">
        <title>Complex archaea that bridge the gap between prokaryotes and eukaryotes.</title>
        <authorList>
            <person name="Spang A."/>
            <person name="Saw J.H."/>
            <person name="Jorgensen S.L."/>
            <person name="Zaremba-Niedzwiedzka K."/>
            <person name="Martijn J."/>
            <person name="Lind A.E."/>
            <person name="van Eijk R."/>
            <person name="Schleper C."/>
            <person name="Guy L."/>
            <person name="Ettema T.J."/>
        </authorList>
    </citation>
    <scope>NUCLEOTIDE SEQUENCE</scope>
</reference>
<evidence type="ECO:0000313" key="1">
    <source>
        <dbReference type="EMBL" id="KKL80685.1"/>
    </source>
</evidence>
<proteinExistence type="predicted"/>
<name>A0A0F9HG68_9ZZZZ</name>
<gene>
    <name evidence="1" type="ORF">LCGC14_2002300</name>
</gene>
<sequence length="306" mass="36171">MKATNKELINTYSETKSVWKTAKCFNMCGQSVHERLIRLKVEVNGTGNKWTLEGEAHLISLYRKGFERGDGKLDELVLKLGKTKAGLCKKAKILKLTTTYQRPLTQEMKIKRSLSLKKYIKENGHPKGYLGHKHNKETLRKLSKASKKAHSQRSTIKESERIMKILKTKEKNGTLYLPRDKVSWKAGWRQIGGKRKYYRSGWEANYARYLQWLKENKQIKEWEHEPKTFWFEKIKRGCRSYLPDFKVIENNGEIVLHEVKGWMDNRSKTKIKRMKKYYPNIKLIIIGKKTYKEIKNKISGMIKDWE</sequence>
<dbReference type="InterPro" id="IPR009414">
    <property type="entry name" value="DUF1064"/>
</dbReference>
<evidence type="ECO:0008006" key="2">
    <source>
        <dbReference type="Google" id="ProtNLM"/>
    </source>
</evidence>